<feature type="transmembrane region" description="Helical" evidence="6">
    <location>
        <begin position="357"/>
        <end position="378"/>
    </location>
</feature>
<sequence length="449" mass="48957">MKLSLPSQYNFLDRFFRLTLANVVSNIIVPLSGLISVAFLGHLEEIRHLAGVALAAILFDYIYFLFNFLRMGTTGVTAQAVGRDDREEMLRVVLRNGLVALGLGTAILMLQYPIRELWFAIVSATPEVKASGIDYFNVRIWGAPAVLLNWVLIGWLLGREMSGKVLLMSVVGNGANVAFDYLYIVRWEWASTGAGISQALSQYLMLLVGLVLASQDIQFKELQTAFQQLWDWLAFKSAFTLNGNIFVRSLANMTTWAAFGNLSALMGTMVLAENALLLQIILLSVFLVEGIGFATETLTGNFKGQTANDQFIPLLQVAVGTSLSAGLSIAAACILFPETIFGLLSDHTEIIEPIKVYVPWLILVLGCQAIASTLDGYFGGLAEGEPIRNASLYGALLGFAPLAGWAWQAHSNQILWLAMSGFMVTKMVAIAVQVPSTFQHNSEAIASLD</sequence>
<feature type="transmembrane region" description="Helical" evidence="6">
    <location>
        <begin position="390"/>
        <end position="408"/>
    </location>
</feature>
<feature type="transmembrane region" description="Helical" evidence="6">
    <location>
        <begin position="196"/>
        <end position="213"/>
    </location>
</feature>
<gene>
    <name evidence="7" type="ORF">NJ959_06615</name>
</gene>
<dbReference type="Pfam" id="PF01554">
    <property type="entry name" value="MatE"/>
    <property type="match status" value="2"/>
</dbReference>
<feature type="transmembrane region" description="Helical" evidence="6">
    <location>
        <begin position="414"/>
        <end position="432"/>
    </location>
</feature>
<evidence type="ECO:0000256" key="3">
    <source>
        <dbReference type="ARBA" id="ARBA00022692"/>
    </source>
</evidence>
<accession>A0AAE3KLX7</accession>
<feature type="transmembrane region" description="Helical" evidence="6">
    <location>
        <begin position="93"/>
        <end position="114"/>
    </location>
</feature>
<dbReference type="PANTHER" id="PTHR42893">
    <property type="entry name" value="PROTEIN DETOXIFICATION 44, CHLOROPLASTIC-RELATED"/>
    <property type="match status" value="1"/>
</dbReference>
<dbReference type="InterPro" id="IPR002528">
    <property type="entry name" value="MATE_fam"/>
</dbReference>
<dbReference type="GO" id="GO:0015297">
    <property type="term" value="F:antiporter activity"/>
    <property type="evidence" value="ECO:0007669"/>
    <property type="project" value="InterPro"/>
</dbReference>
<keyword evidence="8" id="KW-1185">Reference proteome</keyword>
<keyword evidence="5 6" id="KW-0472">Membrane</keyword>
<evidence type="ECO:0000256" key="5">
    <source>
        <dbReference type="ARBA" id="ARBA00023136"/>
    </source>
</evidence>
<feature type="transmembrane region" description="Helical" evidence="6">
    <location>
        <begin position="20"/>
        <end position="40"/>
    </location>
</feature>
<dbReference type="GO" id="GO:0042910">
    <property type="term" value="F:xenobiotic transmembrane transporter activity"/>
    <property type="evidence" value="ECO:0007669"/>
    <property type="project" value="InterPro"/>
</dbReference>
<dbReference type="NCBIfam" id="NF041358">
    <property type="entry name" value="GntT_guanitoxin"/>
    <property type="match status" value="1"/>
</dbReference>
<evidence type="ECO:0000256" key="6">
    <source>
        <dbReference type="SAM" id="Phobius"/>
    </source>
</evidence>
<organism evidence="7 8">
    <name type="scientific">Limnofasciculus baicalensis BBK-W-15</name>
    <dbReference type="NCBI Taxonomy" id="2699891"/>
    <lineage>
        <taxon>Bacteria</taxon>
        <taxon>Bacillati</taxon>
        <taxon>Cyanobacteriota</taxon>
        <taxon>Cyanophyceae</taxon>
        <taxon>Coleofasciculales</taxon>
        <taxon>Coleofasciculaceae</taxon>
        <taxon>Limnofasciculus</taxon>
        <taxon>Limnofasciculus baicalensis</taxon>
    </lineage>
</organism>
<feature type="transmembrane region" description="Helical" evidence="6">
    <location>
        <begin position="46"/>
        <end position="66"/>
    </location>
</feature>
<proteinExistence type="inferred from homology"/>
<dbReference type="Proteomes" id="UP001204953">
    <property type="component" value="Unassembled WGS sequence"/>
</dbReference>
<reference evidence="7" key="1">
    <citation type="submission" date="2022-06" db="EMBL/GenBank/DDBJ databases">
        <title>New cyanobacteria of genus Symplocastrum in benthos of Lake Baikal.</title>
        <authorList>
            <person name="Sorokovikova E."/>
            <person name="Tikhonova I."/>
            <person name="Krasnopeev A."/>
            <person name="Evseev P."/>
            <person name="Gladkikh A."/>
            <person name="Belykh O."/>
        </authorList>
    </citation>
    <scope>NUCLEOTIDE SEQUENCE</scope>
    <source>
        <strain evidence="7">BBK-W-15</strain>
    </source>
</reference>
<dbReference type="NCBIfam" id="TIGR00797">
    <property type="entry name" value="matE"/>
    <property type="match status" value="1"/>
</dbReference>
<comment type="caution">
    <text evidence="7">The sequence shown here is derived from an EMBL/GenBank/DDBJ whole genome shotgun (WGS) entry which is preliminary data.</text>
</comment>
<feature type="transmembrane region" description="Helical" evidence="6">
    <location>
        <begin position="311"/>
        <end position="337"/>
    </location>
</feature>
<keyword evidence="3 6" id="KW-0812">Transmembrane</keyword>
<evidence type="ECO:0000256" key="1">
    <source>
        <dbReference type="ARBA" id="ARBA00004141"/>
    </source>
</evidence>
<dbReference type="AlphaFoldDB" id="A0AAE3KLX7"/>
<protein>
    <submittedName>
        <fullName evidence="7">MATE family efflux transporter</fullName>
    </submittedName>
</protein>
<dbReference type="GO" id="GO:0005886">
    <property type="term" value="C:plasma membrane"/>
    <property type="evidence" value="ECO:0007669"/>
    <property type="project" value="TreeGrafter"/>
</dbReference>
<name>A0AAE3KLX7_9CYAN</name>
<feature type="transmembrane region" description="Helical" evidence="6">
    <location>
        <begin position="276"/>
        <end position="299"/>
    </location>
</feature>
<feature type="transmembrane region" description="Helical" evidence="6">
    <location>
        <begin position="140"/>
        <end position="158"/>
    </location>
</feature>
<dbReference type="InterPro" id="IPR044644">
    <property type="entry name" value="DinF-like"/>
</dbReference>
<comment type="similarity">
    <text evidence="2">Belongs to the multi antimicrobial extrusion (MATE) (TC 2.A.66.1) family.</text>
</comment>
<dbReference type="EMBL" id="JAMZMM010000041">
    <property type="protein sequence ID" value="MCP2728146.1"/>
    <property type="molecule type" value="Genomic_DNA"/>
</dbReference>
<evidence type="ECO:0000256" key="2">
    <source>
        <dbReference type="ARBA" id="ARBA00010199"/>
    </source>
</evidence>
<feature type="transmembrane region" description="Helical" evidence="6">
    <location>
        <begin position="165"/>
        <end position="184"/>
    </location>
</feature>
<evidence type="ECO:0000313" key="7">
    <source>
        <dbReference type="EMBL" id="MCP2728146.1"/>
    </source>
</evidence>
<dbReference type="RefSeq" id="WP_254010948.1">
    <property type="nucleotide sequence ID" value="NZ_JAMZMM010000041.1"/>
</dbReference>
<dbReference type="CDD" id="cd13136">
    <property type="entry name" value="MATE_DinF_like"/>
    <property type="match status" value="1"/>
</dbReference>
<dbReference type="PANTHER" id="PTHR42893:SF46">
    <property type="entry name" value="PROTEIN DETOXIFICATION 44, CHLOROPLASTIC"/>
    <property type="match status" value="1"/>
</dbReference>
<evidence type="ECO:0000313" key="8">
    <source>
        <dbReference type="Proteomes" id="UP001204953"/>
    </source>
</evidence>
<evidence type="ECO:0000256" key="4">
    <source>
        <dbReference type="ARBA" id="ARBA00022989"/>
    </source>
</evidence>
<comment type="subcellular location">
    <subcellularLocation>
        <location evidence="1">Membrane</location>
        <topology evidence="1">Multi-pass membrane protein</topology>
    </subcellularLocation>
</comment>
<keyword evidence="4 6" id="KW-1133">Transmembrane helix</keyword>